<reference evidence="12 13" key="1">
    <citation type="journal article" date="2016" name="Nat. Commun.">
        <title>Thousands of microbial genomes shed light on interconnected biogeochemical processes in an aquifer system.</title>
        <authorList>
            <person name="Anantharaman K."/>
            <person name="Brown C.T."/>
            <person name="Hug L.A."/>
            <person name="Sharon I."/>
            <person name="Castelle C.J."/>
            <person name="Probst A.J."/>
            <person name="Thomas B.C."/>
            <person name="Singh A."/>
            <person name="Wilkins M.J."/>
            <person name="Karaoz U."/>
            <person name="Brodie E.L."/>
            <person name="Williams K.H."/>
            <person name="Hubbard S.S."/>
            <person name="Banfield J.F."/>
        </authorList>
    </citation>
    <scope>NUCLEOTIDE SEQUENCE [LARGE SCALE GENOMIC DNA]</scope>
</reference>
<dbReference type="AlphaFoldDB" id="A0A1F6NPJ2"/>
<dbReference type="Pfam" id="PF02384">
    <property type="entry name" value="N6_Mtase"/>
    <property type="match status" value="1"/>
</dbReference>
<evidence type="ECO:0000256" key="9">
    <source>
        <dbReference type="SAM" id="Coils"/>
    </source>
</evidence>
<evidence type="ECO:0000313" key="12">
    <source>
        <dbReference type="EMBL" id="OGH85683.1"/>
    </source>
</evidence>
<dbReference type="GO" id="GO:0032259">
    <property type="term" value="P:methylation"/>
    <property type="evidence" value="ECO:0007669"/>
    <property type="project" value="UniProtKB-KW"/>
</dbReference>
<evidence type="ECO:0000259" key="11">
    <source>
        <dbReference type="Pfam" id="PF02384"/>
    </source>
</evidence>
<dbReference type="PANTHER" id="PTHR42933">
    <property type="entry name" value="SLR6095 PROTEIN"/>
    <property type="match status" value="1"/>
</dbReference>
<evidence type="ECO:0000256" key="8">
    <source>
        <dbReference type="ARBA" id="ARBA00047942"/>
    </source>
</evidence>
<gene>
    <name evidence="12" type="ORF">A2493_02835</name>
</gene>
<dbReference type="InterPro" id="IPR029063">
    <property type="entry name" value="SAM-dependent_MTases_sf"/>
</dbReference>
<dbReference type="InterPro" id="IPR000055">
    <property type="entry name" value="Restrct_endonuc_typeI_TRD"/>
</dbReference>
<feature type="domain" description="DNA methylase adenine-specific" evidence="11">
    <location>
        <begin position="377"/>
        <end position="729"/>
    </location>
</feature>
<dbReference type="GO" id="GO:0009007">
    <property type="term" value="F:site-specific DNA-methyltransferase (adenine-specific) activity"/>
    <property type="evidence" value="ECO:0007669"/>
    <property type="project" value="UniProtKB-EC"/>
</dbReference>
<evidence type="ECO:0000256" key="6">
    <source>
        <dbReference type="ARBA" id="ARBA00022747"/>
    </source>
</evidence>
<keyword evidence="6" id="KW-0680">Restriction system</keyword>
<dbReference type="InterPro" id="IPR003356">
    <property type="entry name" value="DNA_methylase_A-5"/>
</dbReference>
<feature type="domain" description="Type I restriction modification DNA specificity" evidence="10">
    <location>
        <begin position="884"/>
        <end position="1032"/>
    </location>
</feature>
<dbReference type="EMBL" id="MFQW01000038">
    <property type="protein sequence ID" value="OGH85683.1"/>
    <property type="molecule type" value="Genomic_DNA"/>
</dbReference>
<feature type="domain" description="Type I restriction modification DNA specificity" evidence="10">
    <location>
        <begin position="1100"/>
        <end position="1209"/>
    </location>
</feature>
<dbReference type="InterPro" id="IPR044946">
    <property type="entry name" value="Restrct_endonuc_typeI_TRD_sf"/>
</dbReference>
<dbReference type="Gene3D" id="1.10.287.1120">
    <property type="entry name" value="Bipartite methylase S protein"/>
    <property type="match status" value="1"/>
</dbReference>
<dbReference type="PANTHER" id="PTHR42933:SF4">
    <property type="entry name" value="TYPE I RESTRICTION ENZYME ECOKI METHYLASE SUBUNIT"/>
    <property type="match status" value="1"/>
</dbReference>
<organism evidence="12 13">
    <name type="scientific">Candidatus Magasanikbacteria bacterium RIFOXYC12_FULL_33_11</name>
    <dbReference type="NCBI Taxonomy" id="1798701"/>
    <lineage>
        <taxon>Bacteria</taxon>
        <taxon>Candidatus Magasanikiibacteriota</taxon>
    </lineage>
</organism>
<dbReference type="GO" id="GO:0003677">
    <property type="term" value="F:DNA binding"/>
    <property type="evidence" value="ECO:0007669"/>
    <property type="project" value="UniProtKB-KW"/>
</dbReference>
<comment type="caution">
    <text evidence="12">The sequence shown here is derived from an EMBL/GenBank/DDBJ whole genome shotgun (WGS) entry which is preliminary data.</text>
</comment>
<dbReference type="GO" id="GO:0008170">
    <property type="term" value="F:N-methyltransferase activity"/>
    <property type="evidence" value="ECO:0007669"/>
    <property type="project" value="InterPro"/>
</dbReference>
<evidence type="ECO:0000256" key="3">
    <source>
        <dbReference type="ARBA" id="ARBA00022603"/>
    </source>
</evidence>
<protein>
    <recommendedName>
        <fullName evidence="2">site-specific DNA-methyltransferase (adenine-specific)</fullName>
        <ecNumber evidence="2">2.1.1.72</ecNumber>
    </recommendedName>
</protein>
<comment type="catalytic activity">
    <reaction evidence="8">
        <text>a 2'-deoxyadenosine in DNA + S-adenosyl-L-methionine = an N(6)-methyl-2'-deoxyadenosine in DNA + S-adenosyl-L-homocysteine + H(+)</text>
        <dbReference type="Rhea" id="RHEA:15197"/>
        <dbReference type="Rhea" id="RHEA-COMP:12418"/>
        <dbReference type="Rhea" id="RHEA-COMP:12419"/>
        <dbReference type="ChEBI" id="CHEBI:15378"/>
        <dbReference type="ChEBI" id="CHEBI:57856"/>
        <dbReference type="ChEBI" id="CHEBI:59789"/>
        <dbReference type="ChEBI" id="CHEBI:90615"/>
        <dbReference type="ChEBI" id="CHEBI:90616"/>
        <dbReference type="EC" id="2.1.1.72"/>
    </reaction>
</comment>
<dbReference type="GO" id="GO:0009307">
    <property type="term" value="P:DNA restriction-modification system"/>
    <property type="evidence" value="ECO:0007669"/>
    <property type="project" value="UniProtKB-KW"/>
</dbReference>
<dbReference type="InterPro" id="IPR002052">
    <property type="entry name" value="DNA_methylase_N6_adenine_CS"/>
</dbReference>
<comment type="similarity">
    <text evidence="1">Belongs to the type-I restriction system S methylase family.</text>
</comment>
<dbReference type="EC" id="2.1.1.72" evidence="2"/>
<evidence type="ECO:0000256" key="2">
    <source>
        <dbReference type="ARBA" id="ARBA00011900"/>
    </source>
</evidence>
<dbReference type="PRINTS" id="PR00507">
    <property type="entry name" value="N12N6MTFRASE"/>
</dbReference>
<proteinExistence type="inferred from homology"/>
<keyword evidence="3" id="KW-0489">Methyltransferase</keyword>
<keyword evidence="7" id="KW-0238">DNA-binding</keyword>
<dbReference type="SUPFAM" id="SSF53335">
    <property type="entry name" value="S-adenosyl-L-methionine-dependent methyltransferases"/>
    <property type="match status" value="1"/>
</dbReference>
<dbReference type="SUPFAM" id="SSF116734">
    <property type="entry name" value="DNA methylase specificity domain"/>
    <property type="match status" value="2"/>
</dbReference>
<keyword evidence="9" id="KW-0175">Coiled coil</keyword>
<dbReference type="Proteomes" id="UP000178349">
    <property type="component" value="Unassembled WGS sequence"/>
</dbReference>
<evidence type="ECO:0000313" key="13">
    <source>
        <dbReference type="Proteomes" id="UP000178349"/>
    </source>
</evidence>
<feature type="coiled-coil region" evidence="9">
    <location>
        <begin position="1006"/>
        <end position="1037"/>
    </location>
</feature>
<evidence type="ECO:0000256" key="7">
    <source>
        <dbReference type="ARBA" id="ARBA00023125"/>
    </source>
</evidence>
<keyword evidence="5" id="KW-0949">S-adenosyl-L-methionine</keyword>
<name>A0A1F6NPJ2_9BACT</name>
<accession>A0A1F6NPJ2</accession>
<dbReference type="Pfam" id="PF01420">
    <property type="entry name" value="Methylase_S"/>
    <property type="match status" value="2"/>
</dbReference>
<dbReference type="Gene3D" id="3.90.220.20">
    <property type="entry name" value="DNA methylase specificity domains"/>
    <property type="match status" value="2"/>
</dbReference>
<evidence type="ECO:0000256" key="4">
    <source>
        <dbReference type="ARBA" id="ARBA00022679"/>
    </source>
</evidence>
<keyword evidence="4" id="KW-0808">Transferase</keyword>
<evidence type="ECO:0000256" key="1">
    <source>
        <dbReference type="ARBA" id="ARBA00010923"/>
    </source>
</evidence>
<dbReference type="InterPro" id="IPR051537">
    <property type="entry name" value="DNA_Adenine_Mtase"/>
</dbReference>
<dbReference type="CDD" id="cd17291">
    <property type="entry name" value="RMtype1_S_MgeORF438P-TRD-CR_like"/>
    <property type="match status" value="1"/>
</dbReference>
<evidence type="ECO:0000256" key="5">
    <source>
        <dbReference type="ARBA" id="ARBA00022691"/>
    </source>
</evidence>
<dbReference type="Gene3D" id="3.40.50.150">
    <property type="entry name" value="Vaccinia Virus protein VP39"/>
    <property type="match status" value="1"/>
</dbReference>
<evidence type="ECO:0000259" key="10">
    <source>
        <dbReference type="Pfam" id="PF01420"/>
    </source>
</evidence>
<dbReference type="PROSITE" id="PS00092">
    <property type="entry name" value="N6_MTASE"/>
    <property type="match status" value="1"/>
</dbReference>
<sequence length="1231" mass="142111">MPNKEFVQKLGFLPKNNASGIFYKKFSSFDYVIEVDFEAKKFNFGSKIKSESGTTLNFSQEENWVVLECVNRLLEKGYKPEDITLEKIYPTGHGTSGRLDILVKKDRKAYLMIECKTWGAEYQKALKKMQKDGGQLFTYFQQDRDAEYLMLYASEFNKGETIFESEIVKIEEHYREAGNVKDLYDRWNKLSKSNGVFDDWVNAYEFQNKALTINDLKIIKQEDSSFIFNRFLEILRQNVVSDKPNAFNKIFTLFLCKIVDEDRAKNEQLHFQYLEGEDDNVSFQKRLTDLYKRGMSELLEKDVVDMGDEEFKKKFGAVDEKYKSEFLKILTEIRLKKNNEFAFKEVFDDLSFDENAKVVKQVVELLQEYQIRYNKKHQYLGDFFELLLTTGLKQESGQFFTPVPVAKYIIKSLPIKEIINDKISKGNPNDLIPFTIDYAAGSGHFLIESMESIQKVIDLIDEDKLNPQSAKKISGWKKNQFEWAFDYVYGIEKDYRLVKTAKVGCYLHGDGLAKVIHGDGLGTFDKTFEYRGKLKEVDNDFSQDNKQFDLVISNPPYSVSAFKGNLDEENAKKSFDLFDRLSDQSSEIECLFIERTKQLLKDDGLAGIILPSSILSNTGIYTKTREIIFKYFEIIGITELGSGTFMATGTNTVILFLRKRNNYEWENIKSSVEKFFQNTNDVTVNGIENVFSKYVKYVWGEIKFEDYVGLCKNTINKNIENHELYKEYEKKLKVRDKIDLQNLILEKEKEKLLYFILAYTQKVVLTKSGQKKEEKKFLGYEFSNRRGYEGIHSMQRGKSIDECTRMYDSENQEDETKANSYVYKAFLGNKNQKIHSSLEKNIFDVNLIDTMAFDRVDFEKSISLVLKKKIKIEDIWNTKNITLLSDVANIQKGTSITREKVIEGNIPVIAGGQTPAYFHNKANRDGNIITVSASGAYAGFVNYFLDSIFASDCNTIQSKDENVISTKLIFEFLKSIQGEIYSLQRGQAQPHVYGNDLENIKIPLPLKDTQRKIINEIGKLEQEEKKKTDEIEKLKKDTGRLLPKNNNLEKVENIASLLKRGKSPQYGNSKIQIIKSGQARGYKEFDFSEKHFASENFVLDERKLEKGDILINSTGVGTAGRVTMFDLEGDYVVDSHITILRLNRAKALPDYVLHYFCDLGFKTIEAMALGQSGQIELSLETIKNIKIPLPSLSDQQKIVAQIIKIENQILKYGLELEKTKRQKVDILKKYL</sequence>